<dbReference type="SMART" id="SM00357">
    <property type="entry name" value="CSP"/>
    <property type="match status" value="1"/>
</dbReference>
<proteinExistence type="predicted"/>
<evidence type="ECO:0000313" key="3">
    <source>
        <dbReference type="EMBL" id="SEJ13230.1"/>
    </source>
</evidence>
<dbReference type="CDD" id="cd04458">
    <property type="entry name" value="CSP_CDS"/>
    <property type="match status" value="1"/>
</dbReference>
<dbReference type="InterPro" id="IPR011129">
    <property type="entry name" value="CSD"/>
</dbReference>
<dbReference type="Proteomes" id="UP000183077">
    <property type="component" value="Unassembled WGS sequence"/>
</dbReference>
<protein>
    <submittedName>
        <fullName evidence="3">Cold shock protein, CspA family</fullName>
    </submittedName>
</protein>
<sequence length="141" mass="16365">MAESFTKKENTKKKLKRFKDKQLRRDDRKENNNKGKNFEDMIVYVDVNGHFTAVPPHLQNRDADLEKAKKAQESATRHNDDFTGIVNYISEKGFGFITEDETGESVFFHIGQLTQTFKKNNKVTYKKELSAKGYQAVDLKK</sequence>
<dbReference type="GeneID" id="82257782"/>
<accession>A0A1H6WKC4</accession>
<dbReference type="EMBL" id="FNYS01000013">
    <property type="protein sequence ID" value="SEJ13230.1"/>
    <property type="molecule type" value="Genomic_DNA"/>
</dbReference>
<dbReference type="AlphaFoldDB" id="A0A1H6WKC4"/>
<evidence type="ECO:0000313" key="4">
    <source>
        <dbReference type="Proteomes" id="UP000183077"/>
    </source>
</evidence>
<dbReference type="PROSITE" id="PS51857">
    <property type="entry name" value="CSD_2"/>
    <property type="match status" value="1"/>
</dbReference>
<feature type="compositionally biased region" description="Basic residues" evidence="1">
    <location>
        <begin position="10"/>
        <end position="19"/>
    </location>
</feature>
<dbReference type="Pfam" id="PF00313">
    <property type="entry name" value="CSD"/>
    <property type="match status" value="1"/>
</dbReference>
<evidence type="ECO:0000256" key="1">
    <source>
        <dbReference type="SAM" id="MobiDB-lite"/>
    </source>
</evidence>
<reference evidence="3 4" key="1">
    <citation type="submission" date="2016-10" db="EMBL/GenBank/DDBJ databases">
        <authorList>
            <person name="de Groot N.N."/>
        </authorList>
    </citation>
    <scope>NUCLEOTIDE SEQUENCE [LARGE SCALE GENOMIC DNA]</scope>
    <source>
        <strain evidence="3 4">DSM 23048</strain>
    </source>
</reference>
<gene>
    <name evidence="3" type="ORF">SAMN04488018_11339</name>
</gene>
<feature type="domain" description="CSD" evidence="2">
    <location>
        <begin position="81"/>
        <end position="141"/>
    </location>
</feature>
<dbReference type="InterPro" id="IPR002059">
    <property type="entry name" value="CSP_DNA-bd"/>
</dbReference>
<organism evidence="3 4">
    <name type="scientific">Myroides marinus</name>
    <dbReference type="NCBI Taxonomy" id="703342"/>
    <lineage>
        <taxon>Bacteria</taxon>
        <taxon>Pseudomonadati</taxon>
        <taxon>Bacteroidota</taxon>
        <taxon>Flavobacteriia</taxon>
        <taxon>Flavobacteriales</taxon>
        <taxon>Flavobacteriaceae</taxon>
        <taxon>Myroides</taxon>
    </lineage>
</organism>
<dbReference type="GO" id="GO:0005829">
    <property type="term" value="C:cytosol"/>
    <property type="evidence" value="ECO:0007669"/>
    <property type="project" value="UniProtKB-ARBA"/>
</dbReference>
<evidence type="ECO:0000259" key="2">
    <source>
        <dbReference type="PROSITE" id="PS51857"/>
    </source>
</evidence>
<feature type="region of interest" description="Disordered" evidence="1">
    <location>
        <begin position="1"/>
        <end position="35"/>
    </location>
</feature>
<dbReference type="GO" id="GO:0003676">
    <property type="term" value="F:nucleic acid binding"/>
    <property type="evidence" value="ECO:0007669"/>
    <property type="project" value="InterPro"/>
</dbReference>
<dbReference type="Gene3D" id="2.40.50.140">
    <property type="entry name" value="Nucleic acid-binding proteins"/>
    <property type="match status" value="1"/>
</dbReference>
<name>A0A1H6WKC4_9FLAO</name>
<dbReference type="InterPro" id="IPR012340">
    <property type="entry name" value="NA-bd_OB-fold"/>
</dbReference>
<feature type="compositionally biased region" description="Basic and acidic residues" evidence="1">
    <location>
        <begin position="20"/>
        <end position="35"/>
    </location>
</feature>
<dbReference type="RefSeq" id="WP_074746785.1">
    <property type="nucleotide sequence ID" value="NZ_FNYS01000013.1"/>
</dbReference>
<dbReference type="SUPFAM" id="SSF50249">
    <property type="entry name" value="Nucleic acid-binding proteins"/>
    <property type="match status" value="1"/>
</dbReference>